<accession>A0ABV6JRV0</accession>
<proteinExistence type="predicted"/>
<evidence type="ECO:0000313" key="3">
    <source>
        <dbReference type="Proteomes" id="UP001589865"/>
    </source>
</evidence>
<sequence>MRLLGLFLLLSVAACSGVVRTANTPGSPQEVAAFCAEQARQTQAGRSASDQFDTIDAGNQAQQACLNARR</sequence>
<name>A0ABV6JRV0_9PROT</name>
<dbReference type="Proteomes" id="UP001589865">
    <property type="component" value="Unassembled WGS sequence"/>
</dbReference>
<gene>
    <name evidence="2" type="ORF">ACFFGY_09340</name>
</gene>
<evidence type="ECO:0000256" key="1">
    <source>
        <dbReference type="SAM" id="SignalP"/>
    </source>
</evidence>
<keyword evidence="3" id="KW-1185">Reference proteome</keyword>
<dbReference type="EMBL" id="JBHLUN010000006">
    <property type="protein sequence ID" value="MFC0408450.1"/>
    <property type="molecule type" value="Genomic_DNA"/>
</dbReference>
<comment type="caution">
    <text evidence="2">The sequence shown here is derived from an EMBL/GenBank/DDBJ whole genome shotgun (WGS) entry which is preliminary data.</text>
</comment>
<keyword evidence="1" id="KW-0732">Signal</keyword>
<protein>
    <submittedName>
        <fullName evidence="2">Uncharacterized protein</fullName>
    </submittedName>
</protein>
<reference evidence="2 3" key="1">
    <citation type="submission" date="2024-09" db="EMBL/GenBank/DDBJ databases">
        <authorList>
            <person name="Sun Q."/>
            <person name="Mori K."/>
        </authorList>
    </citation>
    <scope>NUCLEOTIDE SEQUENCE [LARGE SCALE GENOMIC DNA]</scope>
    <source>
        <strain evidence="2 3">TBRC 5777</strain>
    </source>
</reference>
<evidence type="ECO:0000313" key="2">
    <source>
        <dbReference type="EMBL" id="MFC0408450.1"/>
    </source>
</evidence>
<dbReference type="PROSITE" id="PS51257">
    <property type="entry name" value="PROKAR_LIPOPROTEIN"/>
    <property type="match status" value="1"/>
</dbReference>
<feature type="signal peptide" evidence="1">
    <location>
        <begin position="1"/>
        <end position="21"/>
    </location>
</feature>
<feature type="chain" id="PRO_5046319559" evidence="1">
    <location>
        <begin position="22"/>
        <end position="70"/>
    </location>
</feature>
<organism evidence="2 3">
    <name type="scientific">Roseomonas elaeocarpi</name>
    <dbReference type="NCBI Taxonomy" id="907779"/>
    <lineage>
        <taxon>Bacteria</taxon>
        <taxon>Pseudomonadati</taxon>
        <taxon>Pseudomonadota</taxon>
        <taxon>Alphaproteobacteria</taxon>
        <taxon>Acetobacterales</taxon>
        <taxon>Roseomonadaceae</taxon>
        <taxon>Roseomonas</taxon>
    </lineage>
</organism>
<dbReference type="RefSeq" id="WP_377044202.1">
    <property type="nucleotide sequence ID" value="NZ_JBHLUN010000006.1"/>
</dbReference>